<dbReference type="EMBL" id="AQQR01000015">
    <property type="protein sequence ID" value="OWU69489.1"/>
    <property type="molecule type" value="Genomic_DNA"/>
</dbReference>
<accession>A0A225NCV7</accession>
<keyword evidence="3" id="KW-0677">Repeat</keyword>
<dbReference type="InterPro" id="IPR033891">
    <property type="entry name" value="TTC38"/>
</dbReference>
<keyword evidence="6" id="KW-1185">Reference proteome</keyword>
<reference evidence="5 6" key="1">
    <citation type="submission" date="2013-04" db="EMBL/GenBank/DDBJ databases">
        <title>Oceanicola sp. 22II1-22F33 Genome Sequencing.</title>
        <authorList>
            <person name="Lai Q."/>
            <person name="Li G."/>
            <person name="Shao Z."/>
        </authorList>
    </citation>
    <scope>NUCLEOTIDE SEQUENCE [LARGE SCALE GENOMIC DNA]</scope>
    <source>
        <strain evidence="5 6">22II1-22F33</strain>
    </source>
</reference>
<dbReference type="OrthoDB" id="9815900at2"/>
<evidence type="ECO:0000313" key="6">
    <source>
        <dbReference type="Proteomes" id="UP000215377"/>
    </source>
</evidence>
<evidence type="ECO:0000256" key="2">
    <source>
        <dbReference type="ARBA" id="ARBA00019992"/>
    </source>
</evidence>
<proteinExistence type="inferred from homology"/>
<comment type="similarity">
    <text evidence="1">Belongs to the TTC38 family.</text>
</comment>
<dbReference type="RefSeq" id="WP_088652056.1">
    <property type="nucleotide sequence ID" value="NZ_AQQR01000015.1"/>
</dbReference>
<name>A0A225NCV7_9RHOB</name>
<keyword evidence="4" id="KW-0802">TPR repeat</keyword>
<evidence type="ECO:0000256" key="1">
    <source>
        <dbReference type="ARBA" id="ARBA00005857"/>
    </source>
</evidence>
<dbReference type="InterPro" id="IPR011990">
    <property type="entry name" value="TPR-like_helical_dom_sf"/>
</dbReference>
<dbReference type="Proteomes" id="UP000215377">
    <property type="component" value="Unassembled WGS sequence"/>
</dbReference>
<sequence length="460" mass="50486">MRHDLFGQPTSLDSPAVLEDWNAAQRAFLAHGTQTPSWLARVLEAEPGFALGQAAKGLFMLLLGRREMLEVAAEAHRAADRAVRDGQVTARERGFVEALGRWIEGRPSAAVTALEQVLDDHPDDVLAMKLGHAIRFVLGDNHGMRASIERVLPAYAPDHAGRGYLLGCHAFALEETGAYQKAEIAGRQALWLAPDDAWGLHAVAHVHDMTCDAKAGLDWLEGREAAWAHCNNFRFHVWWHKALMHLDLGQVDTVLALYDAEVRKERTDDYRDISNATSLLTRLELDGIDVGDRWEELAGLCATRTDDGSLIFADLHYLLALTATGDHAGTERLIARIARDGQKQDTEAQERMADPGLAAARGLQAFGEGDYARAFSDLEAARATMQRAGGSHAQRDVFERITIDAGLRAGRLDAAERILEERRRMRAGKDDQFAAIRRDLIHAGRGLASGLGGAQRVPAQ</sequence>
<evidence type="ECO:0000256" key="3">
    <source>
        <dbReference type="ARBA" id="ARBA00022737"/>
    </source>
</evidence>
<evidence type="ECO:0000256" key="4">
    <source>
        <dbReference type="ARBA" id="ARBA00022803"/>
    </source>
</evidence>
<dbReference type="CDD" id="cd05804">
    <property type="entry name" value="StaR_like"/>
    <property type="match status" value="1"/>
</dbReference>
<dbReference type="PANTHER" id="PTHR16263:SF4">
    <property type="entry name" value="TETRATRICOPEPTIDE REPEAT PROTEIN 38"/>
    <property type="match status" value="1"/>
</dbReference>
<dbReference type="PANTHER" id="PTHR16263">
    <property type="entry name" value="TETRATRICOPEPTIDE REPEAT PROTEIN 38"/>
    <property type="match status" value="1"/>
</dbReference>
<protein>
    <recommendedName>
        <fullName evidence="2">Tetratricopeptide repeat protein 38</fullName>
    </recommendedName>
</protein>
<comment type="caution">
    <text evidence="5">The sequence shown here is derived from an EMBL/GenBank/DDBJ whole genome shotgun (WGS) entry which is preliminary data.</text>
</comment>
<dbReference type="AlphaFoldDB" id="A0A225NCV7"/>
<dbReference type="Gene3D" id="1.25.40.10">
    <property type="entry name" value="Tetratricopeptide repeat domain"/>
    <property type="match status" value="1"/>
</dbReference>
<evidence type="ECO:0000313" key="5">
    <source>
        <dbReference type="EMBL" id="OWU69489.1"/>
    </source>
</evidence>
<gene>
    <name evidence="5" type="ORF">ATO3_21890</name>
</gene>
<organism evidence="5 6">
    <name type="scientific">Marinibacterium profundimaris</name>
    <dbReference type="NCBI Taxonomy" id="1679460"/>
    <lineage>
        <taxon>Bacteria</taxon>
        <taxon>Pseudomonadati</taxon>
        <taxon>Pseudomonadota</taxon>
        <taxon>Alphaproteobacteria</taxon>
        <taxon>Rhodobacterales</taxon>
        <taxon>Paracoccaceae</taxon>
        <taxon>Marinibacterium</taxon>
    </lineage>
</organism>
<dbReference type="SUPFAM" id="SSF48452">
    <property type="entry name" value="TPR-like"/>
    <property type="match status" value="1"/>
</dbReference>